<keyword evidence="2" id="KW-0732">Signal</keyword>
<dbReference type="InterPro" id="IPR024480">
    <property type="entry name" value="DUF3868"/>
</dbReference>
<evidence type="ECO:0000259" key="3">
    <source>
        <dbReference type="PROSITE" id="PS51123"/>
    </source>
</evidence>
<dbReference type="OrthoDB" id="1100173at2"/>
<organism evidence="4 5">
    <name type="scientific">Phocaeicola salanitronis (strain DSM 18170 / JCM 13657 / CCUG 60908 / BL78)</name>
    <name type="common">Bacteroides salanitronis</name>
    <dbReference type="NCBI Taxonomy" id="667015"/>
    <lineage>
        <taxon>Bacteria</taxon>
        <taxon>Pseudomonadati</taxon>
        <taxon>Bacteroidota</taxon>
        <taxon>Bacteroidia</taxon>
        <taxon>Bacteroidales</taxon>
        <taxon>Bacteroidaceae</taxon>
        <taxon>Phocaeicola</taxon>
    </lineage>
</organism>
<dbReference type="PROSITE" id="PS51257">
    <property type="entry name" value="PROKAR_LIPOPROTEIN"/>
    <property type="match status" value="1"/>
</dbReference>
<dbReference type="RefSeq" id="WP_013619145.1">
    <property type="nucleotide sequence ID" value="NC_015164.1"/>
</dbReference>
<dbReference type="SUPFAM" id="SSF48452">
    <property type="entry name" value="TPR-like"/>
    <property type="match status" value="1"/>
</dbReference>
<dbReference type="Proteomes" id="UP000007486">
    <property type="component" value="Chromosome"/>
</dbReference>
<name>F0R532_PHOSB</name>
<evidence type="ECO:0000313" key="5">
    <source>
        <dbReference type="Proteomes" id="UP000007486"/>
    </source>
</evidence>
<accession>F0R532</accession>
<protein>
    <recommendedName>
        <fullName evidence="3">OmpA-like domain-containing protein</fullName>
    </recommendedName>
</protein>
<feature type="chain" id="PRO_5003257463" description="OmpA-like domain-containing protein" evidence="2">
    <location>
        <begin position="20"/>
        <end position="486"/>
    </location>
</feature>
<keyword evidence="1" id="KW-0472">Membrane</keyword>
<dbReference type="AlphaFoldDB" id="F0R532"/>
<dbReference type="Gene3D" id="1.25.40.10">
    <property type="entry name" value="Tetratricopeptide repeat domain"/>
    <property type="match status" value="1"/>
</dbReference>
<dbReference type="Pfam" id="PF12984">
    <property type="entry name" value="DUF3868"/>
    <property type="match status" value="1"/>
</dbReference>
<dbReference type="Pfam" id="PF14559">
    <property type="entry name" value="TPR_19"/>
    <property type="match status" value="1"/>
</dbReference>
<evidence type="ECO:0000313" key="4">
    <source>
        <dbReference type="EMBL" id="ADY37786.1"/>
    </source>
</evidence>
<sequence>MKKQVLSLAFLLASACAYSQTSYLSELLINNRQVEKTADRQVKVSFDADLSGLDMKRQQSLRVVPVIVSADGSQEVELPAFVINGTVRDKVNAREAALGNTSAEDGALLTVRRKNGTSQSVNYEASVPFKRWMIGGNLQLRGYATGCAQCNEGNETNYTGDILPPLNPQYGSPFVQPKEEEVKRRSETRTARLQFRQGSSVIQKDYQQNAKELDAVHRSMQLVKDNSDLTITGIYVTGYASPEGGFDFNMKLSERRAKAFAEYMKDDLSSIDPKLYHVDWKGEDWEGLRAEIDRQPQLQERSIILDVLNGCGDDKDACEQKIRQTVSPAAYNQLLTEVYPPIRRNEYRIEYNVRHFEVEEGKQMIKSRPDLMSVNEIQQVADAYGKGTPQYIDCLLAGAKAYPQDITAQNNAALALIEAGRTEEAVALLQKAPQDAALQNMLGVAYLKQGNTEDARSMFRRAASAGNAQAQANLKMLEDYIEYYAE</sequence>
<feature type="signal peptide" evidence="2">
    <location>
        <begin position="1"/>
        <end position="19"/>
    </location>
</feature>
<dbReference type="Gene3D" id="3.30.1330.60">
    <property type="entry name" value="OmpA-like domain"/>
    <property type="match status" value="1"/>
</dbReference>
<proteinExistence type="predicted"/>
<dbReference type="HOGENOM" id="CLU_026852_0_0_10"/>
<evidence type="ECO:0000256" key="2">
    <source>
        <dbReference type="SAM" id="SignalP"/>
    </source>
</evidence>
<dbReference type="STRING" id="667015.Bacsa_3260"/>
<dbReference type="eggNOG" id="COG2885">
    <property type="taxonomic scope" value="Bacteria"/>
</dbReference>
<feature type="domain" description="OmpA-like" evidence="3">
    <location>
        <begin position="182"/>
        <end position="311"/>
    </location>
</feature>
<dbReference type="InterPro" id="IPR006665">
    <property type="entry name" value="OmpA-like"/>
</dbReference>
<evidence type="ECO:0000256" key="1">
    <source>
        <dbReference type="PROSITE-ProRule" id="PRU00473"/>
    </source>
</evidence>
<dbReference type="GO" id="GO:0016020">
    <property type="term" value="C:membrane"/>
    <property type="evidence" value="ECO:0007669"/>
    <property type="project" value="UniProtKB-UniRule"/>
</dbReference>
<dbReference type="KEGG" id="bsa:Bacsa_3260"/>
<dbReference type="SUPFAM" id="SSF103088">
    <property type="entry name" value="OmpA-like"/>
    <property type="match status" value="1"/>
</dbReference>
<gene>
    <name evidence="4" type="ordered locus">Bacsa_3260</name>
</gene>
<dbReference type="InterPro" id="IPR011990">
    <property type="entry name" value="TPR-like_helical_dom_sf"/>
</dbReference>
<keyword evidence="5" id="KW-1185">Reference proteome</keyword>
<dbReference type="InterPro" id="IPR036737">
    <property type="entry name" value="OmpA-like_sf"/>
</dbReference>
<dbReference type="PROSITE" id="PS51123">
    <property type="entry name" value="OMPA_2"/>
    <property type="match status" value="1"/>
</dbReference>
<dbReference type="eggNOG" id="COG0457">
    <property type="taxonomic scope" value="Bacteria"/>
</dbReference>
<reference evidence="4 5" key="1">
    <citation type="journal article" date="2011" name="Stand. Genomic Sci.">
        <title>Complete genome sequence of Bacteroides salanitronis type strain (BL78).</title>
        <authorList>
            <person name="Gronow S."/>
            <person name="Held B."/>
            <person name="Lucas S."/>
            <person name="Lapidus A."/>
            <person name="Del Rio T.G."/>
            <person name="Nolan M."/>
            <person name="Tice H."/>
            <person name="Deshpande S."/>
            <person name="Cheng J.F."/>
            <person name="Pitluck S."/>
            <person name="Liolios K."/>
            <person name="Pagani I."/>
            <person name="Ivanova N."/>
            <person name="Mavromatis K."/>
            <person name="Pati A."/>
            <person name="Tapia R."/>
            <person name="Han C."/>
            <person name="Goodwin L."/>
            <person name="Chen A."/>
            <person name="Palaniappan K."/>
            <person name="Land M."/>
            <person name="Hauser L."/>
            <person name="Chang Y.J."/>
            <person name="Jeffries C.D."/>
            <person name="Brambilla E.M."/>
            <person name="Rohde M."/>
            <person name="Goker M."/>
            <person name="Detter J.C."/>
            <person name="Woyke T."/>
            <person name="Bristow J."/>
            <person name="Markowitz V."/>
            <person name="Hugenholtz P."/>
            <person name="Kyrpides N.C."/>
            <person name="Klenk H.P."/>
            <person name="Eisen J.A."/>
        </authorList>
    </citation>
    <scope>NUCLEOTIDE SEQUENCE [LARGE SCALE GENOMIC DNA]</scope>
    <source>
        <strain evidence="4 5">DSM 18170</strain>
    </source>
</reference>
<dbReference type="EMBL" id="CP002530">
    <property type="protein sequence ID" value="ADY37786.1"/>
    <property type="molecule type" value="Genomic_DNA"/>
</dbReference>